<reference evidence="1" key="2">
    <citation type="journal article" date="2015" name="Data Brief">
        <title>Shoot transcriptome of the giant reed, Arundo donax.</title>
        <authorList>
            <person name="Barrero R.A."/>
            <person name="Guerrero F.D."/>
            <person name="Moolhuijzen P."/>
            <person name="Goolsby J.A."/>
            <person name="Tidwell J."/>
            <person name="Bellgard S.E."/>
            <person name="Bellgard M.I."/>
        </authorList>
    </citation>
    <scope>NUCLEOTIDE SEQUENCE</scope>
    <source>
        <tissue evidence="1">Shoot tissue taken approximately 20 cm above the soil surface</tissue>
    </source>
</reference>
<name>A0A0A8ZRB0_ARUDO</name>
<proteinExistence type="predicted"/>
<dbReference type="EMBL" id="GBRH01258600">
    <property type="protein sequence ID" value="JAD39295.1"/>
    <property type="molecule type" value="Transcribed_RNA"/>
</dbReference>
<organism evidence="1">
    <name type="scientific">Arundo donax</name>
    <name type="common">Giant reed</name>
    <name type="synonym">Donax arundinaceus</name>
    <dbReference type="NCBI Taxonomy" id="35708"/>
    <lineage>
        <taxon>Eukaryota</taxon>
        <taxon>Viridiplantae</taxon>
        <taxon>Streptophyta</taxon>
        <taxon>Embryophyta</taxon>
        <taxon>Tracheophyta</taxon>
        <taxon>Spermatophyta</taxon>
        <taxon>Magnoliopsida</taxon>
        <taxon>Liliopsida</taxon>
        <taxon>Poales</taxon>
        <taxon>Poaceae</taxon>
        <taxon>PACMAD clade</taxon>
        <taxon>Arundinoideae</taxon>
        <taxon>Arundineae</taxon>
        <taxon>Arundo</taxon>
    </lineage>
</organism>
<dbReference type="AlphaFoldDB" id="A0A0A8ZRB0"/>
<sequence length="59" mass="6621">MFTDEIDTIVCVYSSETSVWGNFHQITSTGFIYGGYRHSVCPVGEHNLLAVKWPAYPPV</sequence>
<evidence type="ECO:0000313" key="1">
    <source>
        <dbReference type="EMBL" id="JAD39295.1"/>
    </source>
</evidence>
<accession>A0A0A8ZRB0</accession>
<protein>
    <submittedName>
        <fullName evidence="1">Uncharacterized protein</fullName>
    </submittedName>
</protein>
<reference evidence="1" key="1">
    <citation type="submission" date="2014-09" db="EMBL/GenBank/DDBJ databases">
        <authorList>
            <person name="Magalhaes I.L.F."/>
            <person name="Oliveira U."/>
            <person name="Santos F.R."/>
            <person name="Vidigal T.H.D.A."/>
            <person name="Brescovit A.D."/>
            <person name="Santos A.J."/>
        </authorList>
    </citation>
    <scope>NUCLEOTIDE SEQUENCE</scope>
    <source>
        <tissue evidence="1">Shoot tissue taken approximately 20 cm above the soil surface</tissue>
    </source>
</reference>